<evidence type="ECO:0000256" key="1">
    <source>
        <dbReference type="ARBA" id="ARBA00002624"/>
    </source>
</evidence>
<accession>A0ABR7NMC5</accession>
<keyword evidence="15 24" id="KW-1133">Transmembrane helix</keyword>
<protein>
    <recommendedName>
        <fullName evidence="4">Penicillin-binding protein 1A</fullName>
        <ecNumber evidence="21">2.4.99.28</ecNumber>
        <ecNumber evidence="3">3.4.16.4</ecNumber>
    </recommendedName>
</protein>
<keyword evidence="7" id="KW-0645">Protease</keyword>
<keyword evidence="19" id="KW-0961">Cell wall biogenesis/degradation</keyword>
<dbReference type="Pfam" id="PF00912">
    <property type="entry name" value="Transgly"/>
    <property type="match status" value="1"/>
</dbReference>
<evidence type="ECO:0000256" key="8">
    <source>
        <dbReference type="ARBA" id="ARBA00022676"/>
    </source>
</evidence>
<evidence type="ECO:0000256" key="5">
    <source>
        <dbReference type="ARBA" id="ARBA00022475"/>
    </source>
</evidence>
<keyword evidence="28" id="KW-1185">Reference proteome</keyword>
<evidence type="ECO:0000256" key="24">
    <source>
        <dbReference type="SAM" id="Phobius"/>
    </source>
</evidence>
<dbReference type="InterPro" id="IPR001264">
    <property type="entry name" value="Glyco_trans_51"/>
</dbReference>
<keyword evidence="9" id="KW-0808">Transferase</keyword>
<evidence type="ECO:0000256" key="22">
    <source>
        <dbReference type="ARBA" id="ARBA00049902"/>
    </source>
</evidence>
<dbReference type="InterPro" id="IPR012338">
    <property type="entry name" value="Beta-lactam/transpept-like"/>
</dbReference>
<organism evidence="27 28">
    <name type="scientific">Yanshouia hominis</name>
    <dbReference type="NCBI Taxonomy" id="2763673"/>
    <lineage>
        <taxon>Bacteria</taxon>
        <taxon>Bacillati</taxon>
        <taxon>Bacillota</taxon>
        <taxon>Clostridia</taxon>
        <taxon>Eubacteriales</taxon>
        <taxon>Oscillospiraceae</taxon>
        <taxon>Yanshouia</taxon>
    </lineage>
</organism>
<evidence type="ECO:0000256" key="19">
    <source>
        <dbReference type="ARBA" id="ARBA00023316"/>
    </source>
</evidence>
<evidence type="ECO:0000256" key="23">
    <source>
        <dbReference type="SAM" id="MobiDB-lite"/>
    </source>
</evidence>
<evidence type="ECO:0000256" key="6">
    <source>
        <dbReference type="ARBA" id="ARBA00022645"/>
    </source>
</evidence>
<keyword evidence="11" id="KW-0378">Hydrolase</keyword>
<evidence type="ECO:0000256" key="21">
    <source>
        <dbReference type="ARBA" id="ARBA00044770"/>
    </source>
</evidence>
<dbReference type="RefSeq" id="WP_262400915.1">
    <property type="nucleotide sequence ID" value="NZ_JACRTB010000034.1"/>
</dbReference>
<evidence type="ECO:0000256" key="13">
    <source>
        <dbReference type="ARBA" id="ARBA00022968"/>
    </source>
</evidence>
<comment type="function">
    <text evidence="1">Cell wall formation. Synthesis of cross-linked peptidoglycan from the lipid intermediates. The enzyme has a penicillin-insensitive transglycosylase N-terminal domain (formation of linear glycan strands) and a penicillin-sensitive transpeptidase C-terminal domain (cross-linking of the peptide subunits).</text>
</comment>
<evidence type="ECO:0000256" key="17">
    <source>
        <dbReference type="ARBA" id="ARBA00023251"/>
    </source>
</evidence>
<reference evidence="27 28" key="1">
    <citation type="submission" date="2020-08" db="EMBL/GenBank/DDBJ databases">
        <title>Genome public.</title>
        <authorList>
            <person name="Liu C."/>
            <person name="Sun Q."/>
        </authorList>
    </citation>
    <scope>NUCLEOTIDE SEQUENCE [LARGE SCALE GENOMIC DNA]</scope>
    <source>
        <strain evidence="27 28">BX1</strain>
    </source>
</reference>
<evidence type="ECO:0000256" key="7">
    <source>
        <dbReference type="ARBA" id="ARBA00022670"/>
    </source>
</evidence>
<dbReference type="PANTHER" id="PTHR32282">
    <property type="entry name" value="BINDING PROTEIN TRANSPEPTIDASE, PUTATIVE-RELATED"/>
    <property type="match status" value="1"/>
</dbReference>
<dbReference type="EC" id="2.4.99.28" evidence="21"/>
<feature type="compositionally biased region" description="Low complexity" evidence="23">
    <location>
        <begin position="744"/>
        <end position="765"/>
    </location>
</feature>
<dbReference type="PANTHER" id="PTHR32282:SF11">
    <property type="entry name" value="PENICILLIN-BINDING PROTEIN 1B"/>
    <property type="match status" value="1"/>
</dbReference>
<evidence type="ECO:0000256" key="16">
    <source>
        <dbReference type="ARBA" id="ARBA00023136"/>
    </source>
</evidence>
<keyword evidence="6" id="KW-0121">Carboxypeptidase</keyword>
<evidence type="ECO:0000313" key="27">
    <source>
        <dbReference type="EMBL" id="MBC8577515.1"/>
    </source>
</evidence>
<comment type="catalytic activity">
    <reaction evidence="22">
        <text>[GlcNAc-(1-&gt;4)-Mur2Ac(oyl-L-Ala-gamma-D-Glu-L-Lys-D-Ala-D-Ala)](n)-di-trans,octa-cis-undecaprenyl diphosphate + beta-D-GlcNAc-(1-&gt;4)-Mur2Ac(oyl-L-Ala-gamma-D-Glu-L-Lys-D-Ala-D-Ala)-di-trans,octa-cis-undecaprenyl diphosphate = [GlcNAc-(1-&gt;4)-Mur2Ac(oyl-L-Ala-gamma-D-Glu-L-Lys-D-Ala-D-Ala)](n+1)-di-trans,octa-cis-undecaprenyl diphosphate + di-trans,octa-cis-undecaprenyl diphosphate + H(+)</text>
        <dbReference type="Rhea" id="RHEA:23708"/>
        <dbReference type="Rhea" id="RHEA-COMP:9602"/>
        <dbReference type="Rhea" id="RHEA-COMP:9603"/>
        <dbReference type="ChEBI" id="CHEBI:15378"/>
        <dbReference type="ChEBI" id="CHEBI:58405"/>
        <dbReference type="ChEBI" id="CHEBI:60033"/>
        <dbReference type="ChEBI" id="CHEBI:78435"/>
        <dbReference type="EC" id="2.4.99.28"/>
    </reaction>
</comment>
<evidence type="ECO:0000256" key="11">
    <source>
        <dbReference type="ARBA" id="ARBA00022801"/>
    </source>
</evidence>
<evidence type="ECO:0000256" key="2">
    <source>
        <dbReference type="ARBA" id="ARBA00004401"/>
    </source>
</evidence>
<sequence length="782" mass="87766">MPQQAKRSAPNPSPKRRKKNTGFRPLLLAAKLLAVLMMIGIITGCIVASVLTVYVLNTLDASDKVELENVKMSFTTILYALDEETDEYFELQRVQNNENRVWVDYSDIPQSVKDAAVAVEDKRFWQHSGVDLKRTVMAAVNYLNPFASDYFGGSTITQQVIKNVTDDKEFDVGRKVREIFRAINLEKNYSKDQILEVYLNTIALGNGQNGVQSAANLYFGKNVSDLTAAEAASLIAITQNPTYWNPFLYPENNRERQLMILKMMHEQNRPDGTPMLTDEEYQAAVDQEMVFRAEEYHENLETVQGWFIDTVYDEVLNDLVERAGYTEAGAKEALRTGGFRIYTTVDAEMQDYLEKKYIVGSENSPFTQVHNEEYPESAFVVLNLEGQIKAIVGSDREKTGARLFNRATSAVRHPGSTIKPLASYSLAVEHNIIHWSMVWDDSPILLDPEDMNSWYPKNFYGFYRGPITITEALQRSTNTIPVKLVQMLTPRTSFDFLRNQLNFQHLVESETRNGRTYTDIALAPMALGGLTDGVTPLEMAAGYQIFGNGGLYYTPHSYTKVLDSNGKVILENKAVPKRVISAETATLMNKLLQRVTAAAPGTGTTAKFSEMPIAGKTGTSDEDYNQWFIGVTPYYVGVCYLGYDEMETIRYSGYGYPPPIIWKNVMAPIHANLPVIDFPDSPNVVQKEYCLETGKLAGPLCTQIGTGWYKLTNMPEECTYHGEILDLNEDEEEDDSRRGSQVASPSRYGSSDSSSAEESSSNESSVPNYWDWIRSQGGSETP</sequence>
<proteinExistence type="predicted"/>
<dbReference type="Proteomes" id="UP000658131">
    <property type="component" value="Unassembled WGS sequence"/>
</dbReference>
<feature type="region of interest" description="Disordered" evidence="23">
    <location>
        <begin position="730"/>
        <end position="782"/>
    </location>
</feature>
<evidence type="ECO:0000256" key="3">
    <source>
        <dbReference type="ARBA" id="ARBA00012448"/>
    </source>
</evidence>
<evidence type="ECO:0000256" key="15">
    <source>
        <dbReference type="ARBA" id="ARBA00022989"/>
    </source>
</evidence>
<comment type="catalytic activity">
    <reaction evidence="20">
        <text>Preferential cleavage: (Ac)2-L-Lys-D-Ala-|-D-Ala. Also transpeptidation of peptidyl-alanyl moieties that are N-acyl substituents of D-alanine.</text>
        <dbReference type="EC" id="3.4.16.4"/>
    </reaction>
</comment>
<dbReference type="SUPFAM" id="SSF56601">
    <property type="entry name" value="beta-lactamase/transpeptidase-like"/>
    <property type="match status" value="1"/>
</dbReference>
<comment type="caution">
    <text evidence="27">The sequence shown here is derived from an EMBL/GenBank/DDBJ whole genome shotgun (WGS) entry which is preliminary data.</text>
</comment>
<keyword evidence="17" id="KW-0046">Antibiotic resistance</keyword>
<keyword evidence="14" id="KW-0573">Peptidoglycan synthesis</keyword>
<dbReference type="SUPFAM" id="SSF53955">
    <property type="entry name" value="Lysozyme-like"/>
    <property type="match status" value="1"/>
</dbReference>
<evidence type="ECO:0000256" key="4">
    <source>
        <dbReference type="ARBA" id="ARBA00018638"/>
    </source>
</evidence>
<keyword evidence="10 24" id="KW-0812">Transmembrane</keyword>
<evidence type="ECO:0000256" key="9">
    <source>
        <dbReference type="ARBA" id="ARBA00022679"/>
    </source>
</evidence>
<feature type="region of interest" description="Disordered" evidence="23">
    <location>
        <begin position="1"/>
        <end position="20"/>
    </location>
</feature>
<keyword evidence="12" id="KW-0133">Cell shape</keyword>
<dbReference type="Gene3D" id="1.10.3810.10">
    <property type="entry name" value="Biosynthetic peptidoglycan transglycosylase-like"/>
    <property type="match status" value="1"/>
</dbReference>
<evidence type="ECO:0000259" key="26">
    <source>
        <dbReference type="Pfam" id="PF00912"/>
    </source>
</evidence>
<gene>
    <name evidence="27" type="ORF">H8717_14025</name>
</gene>
<dbReference type="InterPro" id="IPR023346">
    <property type="entry name" value="Lysozyme-like_dom_sf"/>
</dbReference>
<evidence type="ECO:0000256" key="10">
    <source>
        <dbReference type="ARBA" id="ARBA00022692"/>
    </source>
</evidence>
<evidence type="ECO:0000313" key="28">
    <source>
        <dbReference type="Proteomes" id="UP000658131"/>
    </source>
</evidence>
<evidence type="ECO:0000256" key="18">
    <source>
        <dbReference type="ARBA" id="ARBA00023268"/>
    </source>
</evidence>
<evidence type="ECO:0000259" key="25">
    <source>
        <dbReference type="Pfam" id="PF00905"/>
    </source>
</evidence>
<keyword evidence="13" id="KW-0735">Signal-anchor</keyword>
<evidence type="ECO:0000256" key="20">
    <source>
        <dbReference type="ARBA" id="ARBA00034000"/>
    </source>
</evidence>
<feature type="domain" description="Glycosyl transferase family 51" evidence="26">
    <location>
        <begin position="91"/>
        <end position="265"/>
    </location>
</feature>
<dbReference type="EC" id="3.4.16.4" evidence="3"/>
<keyword evidence="18" id="KW-0511">Multifunctional enzyme</keyword>
<feature type="transmembrane region" description="Helical" evidence="24">
    <location>
        <begin position="26"/>
        <end position="56"/>
    </location>
</feature>
<dbReference type="EMBL" id="JACRTB010000034">
    <property type="protein sequence ID" value="MBC8577515.1"/>
    <property type="molecule type" value="Genomic_DNA"/>
</dbReference>
<evidence type="ECO:0000256" key="12">
    <source>
        <dbReference type="ARBA" id="ARBA00022960"/>
    </source>
</evidence>
<evidence type="ECO:0000256" key="14">
    <source>
        <dbReference type="ARBA" id="ARBA00022984"/>
    </source>
</evidence>
<keyword evidence="16 24" id="KW-0472">Membrane</keyword>
<comment type="subcellular location">
    <subcellularLocation>
        <location evidence="2">Cell membrane</location>
        <topology evidence="2">Single-pass type II membrane protein</topology>
    </subcellularLocation>
</comment>
<dbReference type="InterPro" id="IPR050396">
    <property type="entry name" value="Glycosyltr_51/Transpeptidase"/>
</dbReference>
<dbReference type="InterPro" id="IPR001460">
    <property type="entry name" value="PCN-bd_Tpept"/>
</dbReference>
<name>A0ABR7NMC5_9FIRM</name>
<feature type="domain" description="Penicillin-binding protein transpeptidase" evidence="25">
    <location>
        <begin position="379"/>
        <end position="634"/>
    </location>
</feature>
<dbReference type="Pfam" id="PF00905">
    <property type="entry name" value="Transpeptidase"/>
    <property type="match status" value="1"/>
</dbReference>
<dbReference type="InterPro" id="IPR036950">
    <property type="entry name" value="PBP_transglycosylase"/>
</dbReference>
<keyword evidence="8" id="KW-0328">Glycosyltransferase</keyword>
<dbReference type="Gene3D" id="3.40.710.10">
    <property type="entry name" value="DD-peptidase/beta-lactamase superfamily"/>
    <property type="match status" value="1"/>
</dbReference>
<keyword evidence="5" id="KW-1003">Cell membrane</keyword>